<dbReference type="AlphaFoldDB" id="A0A8S3FLZ1"/>
<accession>A0A8S3FLZ1</accession>
<sequence>VLLITQPDRWTAASMYQATRIFASNMDAKMAQRFYNILLLPRIRDDIDEYKKLNFHLYMALRKALFKPSAFFKGIILPLCEKAPILQIFVYDCQEIDLWFLVLILSAFVE</sequence>
<name>A0A8S3FLZ1_9BILA</name>
<dbReference type="EMBL" id="CAJOBJ010270480">
    <property type="protein sequence ID" value="CAF5130014.1"/>
    <property type="molecule type" value="Genomic_DNA"/>
</dbReference>
<feature type="non-terminal residue" evidence="2">
    <location>
        <position position="1"/>
    </location>
</feature>
<dbReference type="GO" id="GO:0005737">
    <property type="term" value="C:cytoplasm"/>
    <property type="evidence" value="ECO:0007669"/>
    <property type="project" value="TreeGrafter"/>
</dbReference>
<protein>
    <recommendedName>
        <fullName evidence="4">Bystin</fullName>
    </recommendedName>
</protein>
<organism evidence="2 3">
    <name type="scientific">Rotaria magnacalcarata</name>
    <dbReference type="NCBI Taxonomy" id="392030"/>
    <lineage>
        <taxon>Eukaryota</taxon>
        <taxon>Metazoa</taxon>
        <taxon>Spiralia</taxon>
        <taxon>Gnathifera</taxon>
        <taxon>Rotifera</taxon>
        <taxon>Eurotatoria</taxon>
        <taxon>Bdelloidea</taxon>
        <taxon>Philodinida</taxon>
        <taxon>Philodinidae</taxon>
        <taxon>Rotaria</taxon>
    </lineage>
</organism>
<proteinExistence type="inferred from homology"/>
<dbReference type="Pfam" id="PF05291">
    <property type="entry name" value="Bystin"/>
    <property type="match status" value="1"/>
</dbReference>
<reference evidence="2" key="1">
    <citation type="submission" date="2021-02" db="EMBL/GenBank/DDBJ databases">
        <authorList>
            <person name="Nowell W R."/>
        </authorList>
    </citation>
    <scope>NUCLEOTIDE SEQUENCE</scope>
</reference>
<dbReference type="PANTHER" id="PTHR12821">
    <property type="entry name" value="BYSTIN"/>
    <property type="match status" value="1"/>
</dbReference>
<evidence type="ECO:0000256" key="1">
    <source>
        <dbReference type="ARBA" id="ARBA00007114"/>
    </source>
</evidence>
<dbReference type="PANTHER" id="PTHR12821:SF0">
    <property type="entry name" value="BYSTIN"/>
    <property type="match status" value="1"/>
</dbReference>
<comment type="caution">
    <text evidence="2">The sequence shown here is derived from an EMBL/GenBank/DDBJ whole genome shotgun (WGS) entry which is preliminary data.</text>
</comment>
<dbReference type="Proteomes" id="UP000681720">
    <property type="component" value="Unassembled WGS sequence"/>
</dbReference>
<evidence type="ECO:0008006" key="4">
    <source>
        <dbReference type="Google" id="ProtNLM"/>
    </source>
</evidence>
<dbReference type="GO" id="GO:0006364">
    <property type="term" value="P:rRNA processing"/>
    <property type="evidence" value="ECO:0007669"/>
    <property type="project" value="TreeGrafter"/>
</dbReference>
<dbReference type="GO" id="GO:0005730">
    <property type="term" value="C:nucleolus"/>
    <property type="evidence" value="ECO:0007669"/>
    <property type="project" value="TreeGrafter"/>
</dbReference>
<dbReference type="GO" id="GO:0030515">
    <property type="term" value="F:snoRNA binding"/>
    <property type="evidence" value="ECO:0007669"/>
    <property type="project" value="TreeGrafter"/>
</dbReference>
<dbReference type="GO" id="GO:0030688">
    <property type="term" value="C:preribosome, small subunit precursor"/>
    <property type="evidence" value="ECO:0007669"/>
    <property type="project" value="TreeGrafter"/>
</dbReference>
<gene>
    <name evidence="2" type="ORF">GIL414_LOCUS63971</name>
</gene>
<comment type="similarity">
    <text evidence="1">Belongs to the bystin family.</text>
</comment>
<evidence type="ECO:0000313" key="2">
    <source>
        <dbReference type="EMBL" id="CAF5130014.1"/>
    </source>
</evidence>
<dbReference type="InterPro" id="IPR007955">
    <property type="entry name" value="Bystin"/>
</dbReference>
<evidence type="ECO:0000313" key="3">
    <source>
        <dbReference type="Proteomes" id="UP000681720"/>
    </source>
</evidence>